<dbReference type="SUPFAM" id="SSF46767">
    <property type="entry name" value="Methylated DNA-protein cysteine methyltransferase, C-terminal domain"/>
    <property type="match status" value="1"/>
</dbReference>
<dbReference type="GO" id="GO:0003677">
    <property type="term" value="F:DNA binding"/>
    <property type="evidence" value="ECO:0007669"/>
    <property type="project" value="InterPro"/>
</dbReference>
<dbReference type="EMBL" id="AP010968">
    <property type="protein sequence ID" value="BAJ31631.1"/>
    <property type="molecule type" value="Genomic_DNA"/>
</dbReference>
<name>E4N400_KITSK</name>
<proteinExistence type="predicted"/>
<dbReference type="STRING" id="452652.KSE_58610"/>
<feature type="domain" description="Methylated-DNA-[protein]-cysteine S-methyltransferase DNA binding" evidence="3">
    <location>
        <begin position="118"/>
        <end position="197"/>
    </location>
</feature>
<dbReference type="InterPro" id="IPR035451">
    <property type="entry name" value="Ada-like_dom_sf"/>
</dbReference>
<feature type="domain" description="Ada DNA repair metal-binding" evidence="4">
    <location>
        <begin position="209"/>
        <end position="260"/>
    </location>
</feature>
<reference evidence="5 6" key="1">
    <citation type="journal article" date="2010" name="DNA Res.">
        <title>Genome sequence of Kitasatospora setae NBRC 14216T: an evolutionary snapshot of the family Streptomycetaceae.</title>
        <authorList>
            <person name="Ichikawa N."/>
            <person name="Oguchi A."/>
            <person name="Ikeda H."/>
            <person name="Ishikawa J."/>
            <person name="Kitani S."/>
            <person name="Watanabe Y."/>
            <person name="Nakamura S."/>
            <person name="Katano Y."/>
            <person name="Kishi E."/>
            <person name="Sasagawa M."/>
            <person name="Ankai A."/>
            <person name="Fukui S."/>
            <person name="Hashimoto Y."/>
            <person name="Kamata S."/>
            <person name="Otoguro M."/>
            <person name="Tanikawa S."/>
            <person name="Nihira T."/>
            <person name="Horinouchi S."/>
            <person name="Ohnishi Y."/>
            <person name="Hayakawa M."/>
            <person name="Kuzuyama T."/>
            <person name="Arisawa A."/>
            <person name="Nomoto F."/>
            <person name="Miura H."/>
            <person name="Takahashi Y."/>
            <person name="Fujita N."/>
        </authorList>
    </citation>
    <scope>NUCLEOTIDE SEQUENCE [LARGE SCALE GENOMIC DNA]</scope>
    <source>
        <strain evidence="6">ATCC 33774 / DSM 43861 / JCM 3304 / KCC A-0304 / NBRC 14216 / KM-6054</strain>
    </source>
</reference>
<evidence type="ECO:0000259" key="4">
    <source>
        <dbReference type="Pfam" id="PF02805"/>
    </source>
</evidence>
<dbReference type="RefSeq" id="WP_014138928.1">
    <property type="nucleotide sequence ID" value="NC_016109.1"/>
</dbReference>
<keyword evidence="5" id="KW-0808">Transferase</keyword>
<dbReference type="Gene3D" id="1.10.10.10">
    <property type="entry name" value="Winged helix-like DNA-binding domain superfamily/Winged helix DNA-binding domain"/>
    <property type="match status" value="1"/>
</dbReference>
<dbReference type="AlphaFoldDB" id="E4N400"/>
<dbReference type="GO" id="GO:0032259">
    <property type="term" value="P:methylation"/>
    <property type="evidence" value="ECO:0007669"/>
    <property type="project" value="UniProtKB-KW"/>
</dbReference>
<sequence>MNDDGSPPDPDLGVPAAPPDFALRILRRAGIAREHYDTYVRLDTAAGGLYTAFGTEFVTGSVLATGGMTAGRFEELHRRRTGRSAIETTRPFPGLATALRTGRTRHLPLDPAARGDREARVLDAVRGISPGQLRPLSWVAREAGLPDGPGVERLAGVLAANPFTVLVPCHRVTYEDGAPCDAAYRPADGDALRRAEGLDMTEVRAFARSGAVLLGSDTTRIFCYPTCAHARRITAPHRVPFTGPRDADLAGYRACKSCRPVSV</sequence>
<dbReference type="InterPro" id="IPR014048">
    <property type="entry name" value="MethylDNA_cys_MeTrfase_DNA-bd"/>
</dbReference>
<dbReference type="Pfam" id="PF01035">
    <property type="entry name" value="DNA_binding_1"/>
    <property type="match status" value="1"/>
</dbReference>
<dbReference type="Pfam" id="PF02805">
    <property type="entry name" value="Ada_Zn_binding"/>
    <property type="match status" value="1"/>
</dbReference>
<evidence type="ECO:0000259" key="3">
    <source>
        <dbReference type="Pfam" id="PF01035"/>
    </source>
</evidence>
<keyword evidence="1" id="KW-0227">DNA damage</keyword>
<dbReference type="CDD" id="cd06445">
    <property type="entry name" value="ATase"/>
    <property type="match status" value="1"/>
</dbReference>
<organism evidence="5 6">
    <name type="scientific">Kitasatospora setae (strain ATCC 33774 / DSM 43861 / JCM 3304 / KCC A-0304 / NBRC 14216 / KM-6054)</name>
    <name type="common">Streptomyces setae</name>
    <dbReference type="NCBI Taxonomy" id="452652"/>
    <lineage>
        <taxon>Bacteria</taxon>
        <taxon>Bacillati</taxon>
        <taxon>Actinomycetota</taxon>
        <taxon>Actinomycetes</taxon>
        <taxon>Kitasatosporales</taxon>
        <taxon>Streptomycetaceae</taxon>
        <taxon>Kitasatospora</taxon>
    </lineage>
</organism>
<dbReference type="Gene3D" id="3.40.10.10">
    <property type="entry name" value="DNA Methylphosphotriester Repair Domain"/>
    <property type="match status" value="1"/>
</dbReference>
<dbReference type="Proteomes" id="UP000007076">
    <property type="component" value="Chromosome"/>
</dbReference>
<dbReference type="HOGENOM" id="CLU_093492_0_0_11"/>
<protein>
    <submittedName>
        <fullName evidence="5">Putative methylated-DNA--protein-cysteine methyltransferase</fullName>
        <ecNumber evidence="5">2.1.1.-</ecNumber>
    </submittedName>
</protein>
<dbReference type="InterPro" id="IPR004026">
    <property type="entry name" value="Ada_DNA_repair_Zn-bd"/>
</dbReference>
<dbReference type="GO" id="GO:0006355">
    <property type="term" value="P:regulation of DNA-templated transcription"/>
    <property type="evidence" value="ECO:0007669"/>
    <property type="project" value="InterPro"/>
</dbReference>
<keyword evidence="6" id="KW-1185">Reference proteome</keyword>
<dbReference type="eggNOG" id="COG0350">
    <property type="taxonomic scope" value="Bacteria"/>
</dbReference>
<accession>E4N400</accession>
<dbReference type="EC" id="2.1.1.-" evidence="5"/>
<dbReference type="PATRIC" id="fig|452652.3.peg.5869"/>
<evidence type="ECO:0000313" key="6">
    <source>
        <dbReference type="Proteomes" id="UP000007076"/>
    </source>
</evidence>
<keyword evidence="2" id="KW-0010">Activator</keyword>
<dbReference type="SUPFAM" id="SSF57884">
    <property type="entry name" value="Ada DNA repair protein, N-terminal domain (N-Ada 10)"/>
    <property type="match status" value="1"/>
</dbReference>
<dbReference type="eggNOG" id="COG2169">
    <property type="taxonomic scope" value="Bacteria"/>
</dbReference>
<dbReference type="InterPro" id="IPR036217">
    <property type="entry name" value="MethylDNA_cys_MeTrfase_DNAb"/>
</dbReference>
<evidence type="ECO:0000256" key="2">
    <source>
        <dbReference type="ARBA" id="ARBA00023159"/>
    </source>
</evidence>
<dbReference type="GO" id="GO:0008168">
    <property type="term" value="F:methyltransferase activity"/>
    <property type="evidence" value="ECO:0007669"/>
    <property type="project" value="UniProtKB-KW"/>
</dbReference>
<evidence type="ECO:0000256" key="1">
    <source>
        <dbReference type="ARBA" id="ARBA00022763"/>
    </source>
</evidence>
<gene>
    <name evidence="5" type="ordered locus">KSE_58610</name>
</gene>
<dbReference type="GO" id="GO:0006281">
    <property type="term" value="P:DNA repair"/>
    <property type="evidence" value="ECO:0007669"/>
    <property type="project" value="InterPro"/>
</dbReference>
<dbReference type="KEGG" id="ksk:KSE_58610"/>
<evidence type="ECO:0000313" key="5">
    <source>
        <dbReference type="EMBL" id="BAJ31631.1"/>
    </source>
</evidence>
<dbReference type="GO" id="GO:0008270">
    <property type="term" value="F:zinc ion binding"/>
    <property type="evidence" value="ECO:0007669"/>
    <property type="project" value="InterPro"/>
</dbReference>
<dbReference type="InterPro" id="IPR036388">
    <property type="entry name" value="WH-like_DNA-bd_sf"/>
</dbReference>
<keyword evidence="5" id="KW-0489">Methyltransferase</keyword>